<evidence type="ECO:0000256" key="3">
    <source>
        <dbReference type="ARBA" id="ARBA00023098"/>
    </source>
</evidence>
<feature type="domain" description="PNPLA" evidence="5">
    <location>
        <begin position="15"/>
        <end position="236"/>
    </location>
</feature>
<protein>
    <submittedName>
        <fullName evidence="6">Putative esterase of the alpha-beta hydrolase superfamily</fullName>
    </submittedName>
</protein>
<dbReference type="PANTHER" id="PTHR14226">
    <property type="entry name" value="NEUROPATHY TARGET ESTERASE/SWISS CHEESE D.MELANOGASTER"/>
    <property type="match status" value="1"/>
</dbReference>
<dbReference type="OrthoDB" id="9813090at2"/>
<dbReference type="SUPFAM" id="SSF52151">
    <property type="entry name" value="FabD/lysophospholipase-like"/>
    <property type="match status" value="1"/>
</dbReference>
<sequence length="401" mass="43340">MTGPADSRRNGVALCLSGGGYRALLFHLGALRRLNEVGLLTRLDSVSSVSGGSILAAFLATKLPWPQGAALSTAEFDTRLAMPVRALARQDIRTPALLRGILRALSFGLIGQSAVEALAERLESELGTAELTGLPVRPDFIICATDLAFGVLFTFRRSRLGSYRAGYLKGPSFRLSRAVAASACFPPIFGPLHPKLDSRQLKGGLRLPAGERDRLVRGLTLSDGGVYANDATEAVWKNHATVFVSDGGGSLDFAEDTQGPTRLLKLLSRYVMIVDAQARAVRKRILIGAYQNGTLSGAYWSVAGSPQRYQPGAPGYGPEVAERIRRIRTDLDAFSSAEIAILENHGYFLADVALRKHVQDSLLGLDLAAPLRAPHPEWMHDQRALRALRGSHKTVLLGRKR</sequence>
<gene>
    <name evidence="6" type="ordered locus">Deipe_2024</name>
</gene>
<feature type="short sequence motif" description="DGA/G" evidence="4">
    <location>
        <begin position="223"/>
        <end position="225"/>
    </location>
</feature>
<dbReference type="GO" id="GO:0016042">
    <property type="term" value="P:lipid catabolic process"/>
    <property type="evidence" value="ECO:0007669"/>
    <property type="project" value="UniProtKB-UniRule"/>
</dbReference>
<dbReference type="HOGENOM" id="CLU_046839_1_0_0"/>
<dbReference type="InterPro" id="IPR050301">
    <property type="entry name" value="NTE"/>
</dbReference>
<dbReference type="GO" id="GO:0016787">
    <property type="term" value="F:hydrolase activity"/>
    <property type="evidence" value="ECO:0007669"/>
    <property type="project" value="UniProtKB-UniRule"/>
</dbReference>
<dbReference type="PANTHER" id="PTHR14226:SF78">
    <property type="entry name" value="SLR0060 PROTEIN"/>
    <property type="match status" value="1"/>
</dbReference>
<name>L0A0Z9_DEIPD</name>
<dbReference type="STRING" id="937777.Deipe_2024"/>
<proteinExistence type="predicted"/>
<evidence type="ECO:0000256" key="1">
    <source>
        <dbReference type="ARBA" id="ARBA00022801"/>
    </source>
</evidence>
<dbReference type="Proteomes" id="UP000010467">
    <property type="component" value="Chromosome"/>
</dbReference>
<dbReference type="PATRIC" id="fig|937777.3.peg.2032"/>
<keyword evidence="7" id="KW-1185">Reference proteome</keyword>
<evidence type="ECO:0000313" key="6">
    <source>
        <dbReference type="EMBL" id="AFZ67521.1"/>
    </source>
</evidence>
<keyword evidence="2 4" id="KW-0442">Lipid degradation</keyword>
<accession>L0A0Z9</accession>
<evidence type="ECO:0000313" key="7">
    <source>
        <dbReference type="Proteomes" id="UP000010467"/>
    </source>
</evidence>
<dbReference type="PROSITE" id="PS51635">
    <property type="entry name" value="PNPLA"/>
    <property type="match status" value="1"/>
</dbReference>
<dbReference type="Pfam" id="PF01734">
    <property type="entry name" value="Patatin"/>
    <property type="match status" value="1"/>
</dbReference>
<dbReference type="Gene3D" id="3.40.1090.10">
    <property type="entry name" value="Cytosolic phospholipase A2 catalytic domain"/>
    <property type="match status" value="2"/>
</dbReference>
<dbReference type="InterPro" id="IPR002641">
    <property type="entry name" value="PNPLA_dom"/>
</dbReference>
<dbReference type="RefSeq" id="WP_015235826.1">
    <property type="nucleotide sequence ID" value="NC_019793.1"/>
</dbReference>
<dbReference type="EMBL" id="CP003382">
    <property type="protein sequence ID" value="AFZ67521.1"/>
    <property type="molecule type" value="Genomic_DNA"/>
</dbReference>
<keyword evidence="3 4" id="KW-0443">Lipid metabolism</keyword>
<dbReference type="AlphaFoldDB" id="L0A0Z9"/>
<evidence type="ECO:0000256" key="2">
    <source>
        <dbReference type="ARBA" id="ARBA00022963"/>
    </source>
</evidence>
<comment type="caution">
    <text evidence="4">Lacks conserved residue(s) required for the propagation of feature annotation.</text>
</comment>
<dbReference type="KEGG" id="dpd:Deipe_2024"/>
<evidence type="ECO:0000256" key="4">
    <source>
        <dbReference type="PROSITE-ProRule" id="PRU01161"/>
    </source>
</evidence>
<dbReference type="eggNOG" id="COG1752">
    <property type="taxonomic scope" value="Bacteria"/>
</dbReference>
<organism evidence="6 7">
    <name type="scientific">Deinococcus peraridilitoris (strain DSM 19664 / LMG 22246 / CIP 109416 / KR-200)</name>
    <dbReference type="NCBI Taxonomy" id="937777"/>
    <lineage>
        <taxon>Bacteria</taxon>
        <taxon>Thermotogati</taxon>
        <taxon>Deinococcota</taxon>
        <taxon>Deinococci</taxon>
        <taxon>Deinococcales</taxon>
        <taxon>Deinococcaceae</taxon>
        <taxon>Deinococcus</taxon>
    </lineage>
</organism>
<keyword evidence="1 4" id="KW-0378">Hydrolase</keyword>
<feature type="active site" description="Nucleophile" evidence="4">
    <location>
        <position position="50"/>
    </location>
</feature>
<dbReference type="InterPro" id="IPR016035">
    <property type="entry name" value="Acyl_Trfase/lysoPLipase"/>
</dbReference>
<reference evidence="7" key="1">
    <citation type="submission" date="2012-03" db="EMBL/GenBank/DDBJ databases">
        <title>Complete sequence of chromosome of Deinococcus peraridilitoris DSM 19664.</title>
        <authorList>
            <person name="Lucas S."/>
            <person name="Copeland A."/>
            <person name="Lapidus A."/>
            <person name="Glavina del Rio T."/>
            <person name="Dalin E."/>
            <person name="Tice H."/>
            <person name="Bruce D."/>
            <person name="Goodwin L."/>
            <person name="Pitluck S."/>
            <person name="Peters L."/>
            <person name="Mikhailova N."/>
            <person name="Lu M."/>
            <person name="Kyrpides N."/>
            <person name="Mavromatis K."/>
            <person name="Ivanova N."/>
            <person name="Brettin T."/>
            <person name="Detter J.C."/>
            <person name="Han C."/>
            <person name="Larimer F."/>
            <person name="Land M."/>
            <person name="Hauser L."/>
            <person name="Markowitz V."/>
            <person name="Cheng J.-F."/>
            <person name="Hugenholtz P."/>
            <person name="Woyke T."/>
            <person name="Wu D."/>
            <person name="Pukall R."/>
            <person name="Steenblock K."/>
            <person name="Brambilla E."/>
            <person name="Klenk H.-P."/>
            <person name="Eisen J.A."/>
        </authorList>
    </citation>
    <scope>NUCLEOTIDE SEQUENCE [LARGE SCALE GENOMIC DNA]</scope>
    <source>
        <strain evidence="7">DSM 19664 / LMG 22246 / CIP 109416 / KR-200</strain>
    </source>
</reference>
<feature type="active site" description="Proton acceptor" evidence="4">
    <location>
        <position position="223"/>
    </location>
</feature>
<evidence type="ECO:0000259" key="5">
    <source>
        <dbReference type="PROSITE" id="PS51635"/>
    </source>
</evidence>